<dbReference type="CDD" id="cd00340">
    <property type="entry name" value="GSH_Peroxidase"/>
    <property type="match status" value="1"/>
</dbReference>
<name>A0A1M6MYN9_9BACL</name>
<sequence length="161" mass="18229">MSIYNFSVQTLDGEEQSMEMYRGKVLLIVNTASQCGFTPQYEGLQKLYETYGDKGLVVLGFPCNQFGGQEPGNEEEIRNFCETRYHVTFPMFVKVEVNGPNAHPLFQYLKKEEKGALGTESIKWNFTKFLVGRDGQTIHRYSPNTSPESIKPDIEKALAAV</sequence>
<dbReference type="AlphaFoldDB" id="A0A1M6MYN9"/>
<dbReference type="PROSITE" id="PS51355">
    <property type="entry name" value="GLUTATHIONE_PEROXID_3"/>
    <property type="match status" value="1"/>
</dbReference>
<dbReference type="PRINTS" id="PR01011">
    <property type="entry name" value="GLUTPROXDASE"/>
</dbReference>
<feature type="active site" evidence="4">
    <location>
        <position position="35"/>
    </location>
</feature>
<dbReference type="RefSeq" id="WP_072873260.1">
    <property type="nucleotide sequence ID" value="NZ_FRAF01000005.1"/>
</dbReference>
<dbReference type="PANTHER" id="PTHR11592">
    <property type="entry name" value="GLUTATHIONE PEROXIDASE"/>
    <property type="match status" value="1"/>
</dbReference>
<dbReference type="PIRSF" id="PIRSF000303">
    <property type="entry name" value="Glutathion_perox"/>
    <property type="match status" value="1"/>
</dbReference>
<dbReference type="Gene3D" id="3.40.30.10">
    <property type="entry name" value="Glutaredoxin"/>
    <property type="match status" value="1"/>
</dbReference>
<evidence type="ECO:0000313" key="7">
    <source>
        <dbReference type="Proteomes" id="UP000184016"/>
    </source>
</evidence>
<dbReference type="InterPro" id="IPR036249">
    <property type="entry name" value="Thioredoxin-like_sf"/>
</dbReference>
<gene>
    <name evidence="6" type="ORF">SAMN05443507_10511</name>
</gene>
<dbReference type="FunFam" id="3.40.30.10:FF:000010">
    <property type="entry name" value="Glutathione peroxidase"/>
    <property type="match status" value="1"/>
</dbReference>
<dbReference type="InterPro" id="IPR029760">
    <property type="entry name" value="GPX_CS"/>
</dbReference>
<accession>A0A1M6MYN9</accession>
<comment type="similarity">
    <text evidence="1 5">Belongs to the glutathione peroxidase family.</text>
</comment>
<dbReference type="InterPro" id="IPR000889">
    <property type="entry name" value="Glutathione_peroxidase"/>
</dbReference>
<dbReference type="PROSITE" id="PS00460">
    <property type="entry name" value="GLUTATHIONE_PEROXID_1"/>
    <property type="match status" value="1"/>
</dbReference>
<keyword evidence="7" id="KW-1185">Reference proteome</keyword>
<keyword evidence="3 5" id="KW-0560">Oxidoreductase</keyword>
<evidence type="ECO:0000313" key="6">
    <source>
        <dbReference type="EMBL" id="SHJ88559.1"/>
    </source>
</evidence>
<reference evidence="7" key="1">
    <citation type="submission" date="2016-11" db="EMBL/GenBank/DDBJ databases">
        <authorList>
            <person name="Varghese N."/>
            <person name="Submissions S."/>
        </authorList>
    </citation>
    <scope>NUCLEOTIDE SEQUENCE [LARGE SCALE GENOMIC DNA]</scope>
    <source>
        <strain evidence="7">USBA-503</strain>
    </source>
</reference>
<dbReference type="InterPro" id="IPR029759">
    <property type="entry name" value="GPX_AS"/>
</dbReference>
<dbReference type="PANTHER" id="PTHR11592:SF78">
    <property type="entry name" value="GLUTATHIONE PEROXIDASE"/>
    <property type="match status" value="1"/>
</dbReference>
<dbReference type="STRING" id="1830138.SAMN05443507_10511"/>
<evidence type="ECO:0000256" key="2">
    <source>
        <dbReference type="ARBA" id="ARBA00022559"/>
    </source>
</evidence>
<protein>
    <recommendedName>
        <fullName evidence="5">Glutathione peroxidase</fullName>
    </recommendedName>
</protein>
<evidence type="ECO:0000256" key="5">
    <source>
        <dbReference type="RuleBase" id="RU000499"/>
    </source>
</evidence>
<dbReference type="GO" id="GO:0004601">
    <property type="term" value="F:peroxidase activity"/>
    <property type="evidence" value="ECO:0007669"/>
    <property type="project" value="UniProtKB-KW"/>
</dbReference>
<proteinExistence type="inferred from homology"/>
<evidence type="ECO:0000256" key="3">
    <source>
        <dbReference type="ARBA" id="ARBA00023002"/>
    </source>
</evidence>
<keyword evidence="2 5" id="KW-0575">Peroxidase</keyword>
<evidence type="ECO:0000256" key="1">
    <source>
        <dbReference type="ARBA" id="ARBA00006926"/>
    </source>
</evidence>
<dbReference type="OrthoDB" id="9789406at2"/>
<evidence type="ECO:0000256" key="4">
    <source>
        <dbReference type="PIRSR" id="PIRSR000303-1"/>
    </source>
</evidence>
<dbReference type="PROSITE" id="PS00763">
    <property type="entry name" value="GLUTATHIONE_PEROXID_2"/>
    <property type="match status" value="1"/>
</dbReference>
<dbReference type="Pfam" id="PF00255">
    <property type="entry name" value="GSHPx"/>
    <property type="match status" value="1"/>
</dbReference>
<organism evidence="6 7">
    <name type="scientific">Alicyclobacillus tolerans</name>
    <dbReference type="NCBI Taxonomy" id="90970"/>
    <lineage>
        <taxon>Bacteria</taxon>
        <taxon>Bacillati</taxon>
        <taxon>Bacillota</taxon>
        <taxon>Bacilli</taxon>
        <taxon>Bacillales</taxon>
        <taxon>Alicyclobacillaceae</taxon>
        <taxon>Alicyclobacillus</taxon>
    </lineage>
</organism>
<dbReference type="SUPFAM" id="SSF52833">
    <property type="entry name" value="Thioredoxin-like"/>
    <property type="match status" value="1"/>
</dbReference>
<dbReference type="EMBL" id="FRAF01000005">
    <property type="protein sequence ID" value="SHJ88559.1"/>
    <property type="molecule type" value="Genomic_DNA"/>
</dbReference>
<dbReference type="Proteomes" id="UP000184016">
    <property type="component" value="Unassembled WGS sequence"/>
</dbReference>
<dbReference type="GO" id="GO:0034599">
    <property type="term" value="P:cellular response to oxidative stress"/>
    <property type="evidence" value="ECO:0007669"/>
    <property type="project" value="TreeGrafter"/>
</dbReference>